<accession>A0AC34GCC9</accession>
<evidence type="ECO:0000313" key="2">
    <source>
        <dbReference type="WBParaSite" id="ES5_v2.g27365.t1"/>
    </source>
</evidence>
<protein>
    <submittedName>
        <fullName evidence="2">Uncharacterized protein</fullName>
    </submittedName>
</protein>
<proteinExistence type="predicted"/>
<sequence length="116" mass="13528">MGSPEVAEVCYAQFYKHVKEGKEQMYGNYPEEWKARVKEDLKKEEEYGKQKLIEMKQNPWCYILSSSNSEDENEVYLKGVVSVFKVEFQKGEVVASIEENNAPETFASFHAFEKKL</sequence>
<reference evidence="2" key="1">
    <citation type="submission" date="2022-11" db="UniProtKB">
        <authorList>
            <consortium name="WormBaseParasite"/>
        </authorList>
    </citation>
    <scope>IDENTIFICATION</scope>
</reference>
<dbReference type="WBParaSite" id="ES5_v2.g27365.t1">
    <property type="protein sequence ID" value="ES5_v2.g27365.t1"/>
    <property type="gene ID" value="ES5_v2.g27365"/>
</dbReference>
<organism evidence="1 2">
    <name type="scientific">Panagrolaimus sp. ES5</name>
    <dbReference type="NCBI Taxonomy" id="591445"/>
    <lineage>
        <taxon>Eukaryota</taxon>
        <taxon>Metazoa</taxon>
        <taxon>Ecdysozoa</taxon>
        <taxon>Nematoda</taxon>
        <taxon>Chromadorea</taxon>
        <taxon>Rhabditida</taxon>
        <taxon>Tylenchina</taxon>
        <taxon>Panagrolaimomorpha</taxon>
        <taxon>Panagrolaimoidea</taxon>
        <taxon>Panagrolaimidae</taxon>
        <taxon>Panagrolaimus</taxon>
    </lineage>
</organism>
<dbReference type="Proteomes" id="UP000887579">
    <property type="component" value="Unplaced"/>
</dbReference>
<name>A0AC34GCC9_9BILA</name>
<evidence type="ECO:0000313" key="1">
    <source>
        <dbReference type="Proteomes" id="UP000887579"/>
    </source>
</evidence>